<protein>
    <submittedName>
        <fullName evidence="1">Uncharacterized protein</fullName>
    </submittedName>
</protein>
<proteinExistence type="predicted"/>
<dbReference type="Proteomes" id="UP000179807">
    <property type="component" value="Unassembled WGS sequence"/>
</dbReference>
<evidence type="ECO:0000313" key="2">
    <source>
        <dbReference type="Proteomes" id="UP000179807"/>
    </source>
</evidence>
<sequence>MMNHLCCECHSISAAIYEKASQKPQKRCQTRTVVSPGSIHISDPAEIEFLWKHEGVCDFRCKMCGAVFRIEQIKSQTDQTQPRTMNNSNIIEKVTLLSKIKCGHNNSLLLNQNLPTNRLRSSTLATNVPLPIRKYFSVMKHSRSSSYYNLKLSTAAESVEETCSPLSEWSNDTDFDMMFSLKRRELIGSFNPLSLAIESF</sequence>
<evidence type="ECO:0000313" key="1">
    <source>
        <dbReference type="EMBL" id="OHT15152.1"/>
    </source>
</evidence>
<dbReference type="GeneID" id="94832443"/>
<dbReference type="AlphaFoldDB" id="A0A1J4KW85"/>
<gene>
    <name evidence="1" type="ORF">TRFO_14312</name>
</gene>
<comment type="caution">
    <text evidence="1">The sequence shown here is derived from an EMBL/GenBank/DDBJ whole genome shotgun (WGS) entry which is preliminary data.</text>
</comment>
<accession>A0A1J4KW85</accession>
<organism evidence="1 2">
    <name type="scientific">Tritrichomonas foetus</name>
    <dbReference type="NCBI Taxonomy" id="1144522"/>
    <lineage>
        <taxon>Eukaryota</taxon>
        <taxon>Metamonada</taxon>
        <taxon>Parabasalia</taxon>
        <taxon>Tritrichomonadida</taxon>
        <taxon>Tritrichomonadidae</taxon>
        <taxon>Tritrichomonas</taxon>
    </lineage>
</organism>
<dbReference type="VEuPathDB" id="TrichDB:TRFO_14312"/>
<reference evidence="1" key="1">
    <citation type="submission" date="2016-10" db="EMBL/GenBank/DDBJ databases">
        <authorList>
            <person name="Benchimol M."/>
            <person name="Almeida L.G."/>
            <person name="Vasconcelos A.T."/>
            <person name="Perreira-Neves A."/>
            <person name="Rosa I.A."/>
            <person name="Tasca T."/>
            <person name="Bogo M.R."/>
            <person name="de Souza W."/>
        </authorList>
    </citation>
    <scope>NUCLEOTIDE SEQUENCE [LARGE SCALE GENOMIC DNA]</scope>
    <source>
        <strain evidence="1">K</strain>
    </source>
</reference>
<dbReference type="RefSeq" id="XP_068368288.1">
    <property type="nucleotide sequence ID" value="XM_068497739.1"/>
</dbReference>
<name>A0A1J4KW85_9EUKA</name>
<dbReference type="EMBL" id="MLAK01000261">
    <property type="protein sequence ID" value="OHT15152.1"/>
    <property type="molecule type" value="Genomic_DNA"/>
</dbReference>
<keyword evidence="2" id="KW-1185">Reference proteome</keyword>